<dbReference type="Proteomes" id="UP000199533">
    <property type="component" value="Unassembled WGS sequence"/>
</dbReference>
<dbReference type="InterPro" id="IPR052379">
    <property type="entry name" value="Type_VII_TA_RNase"/>
</dbReference>
<dbReference type="PANTHER" id="PTHR33397:SF3">
    <property type="entry name" value="MRNA NUCLEASE HEPT"/>
    <property type="match status" value="1"/>
</dbReference>
<dbReference type="Gene3D" id="1.20.120.580">
    <property type="entry name" value="bsu32300-like"/>
    <property type="match status" value="1"/>
</dbReference>
<dbReference type="GO" id="GO:0016787">
    <property type="term" value="F:hydrolase activity"/>
    <property type="evidence" value="ECO:0007669"/>
    <property type="project" value="UniProtKB-KW"/>
</dbReference>
<reference evidence="6" key="1">
    <citation type="submission" date="2016-10" db="EMBL/GenBank/DDBJ databases">
        <authorList>
            <person name="Varghese N."/>
            <person name="Submissions S."/>
        </authorList>
    </citation>
    <scope>NUCLEOTIDE SEQUENCE [LARGE SCALE GENOMIC DNA]</scope>
    <source>
        <strain evidence="6">Nm69</strain>
    </source>
</reference>
<accession>A0A1I4ED50</accession>
<dbReference type="NCBIfam" id="NF047751">
    <property type="entry name" value="HepT_toxin"/>
    <property type="match status" value="1"/>
</dbReference>
<proteinExistence type="inferred from homology"/>
<gene>
    <name evidence="5" type="ORF">SAMN05216302_102748</name>
</gene>
<dbReference type="InterPro" id="IPR008201">
    <property type="entry name" value="HepT-like"/>
</dbReference>
<dbReference type="RefSeq" id="WP_090701618.1">
    <property type="nucleotide sequence ID" value="NZ_FOSP01000027.1"/>
</dbReference>
<evidence type="ECO:0000313" key="5">
    <source>
        <dbReference type="EMBL" id="SFL03708.1"/>
    </source>
</evidence>
<dbReference type="OrthoDB" id="9796612at2"/>
<keyword evidence="3" id="KW-0378">Hydrolase</keyword>
<evidence type="ECO:0008006" key="7">
    <source>
        <dbReference type="Google" id="ProtNLM"/>
    </source>
</evidence>
<dbReference type="GO" id="GO:0110001">
    <property type="term" value="C:toxin-antitoxin complex"/>
    <property type="evidence" value="ECO:0007669"/>
    <property type="project" value="InterPro"/>
</dbReference>
<protein>
    <recommendedName>
        <fullName evidence="7">DUF86 domain-containing protein</fullName>
    </recommendedName>
</protein>
<evidence type="ECO:0000256" key="2">
    <source>
        <dbReference type="ARBA" id="ARBA00022722"/>
    </source>
</evidence>
<dbReference type="PANTHER" id="PTHR33397">
    <property type="entry name" value="UPF0331 PROTEIN YUTE"/>
    <property type="match status" value="1"/>
</dbReference>
<keyword evidence="1" id="KW-1277">Toxin-antitoxin system</keyword>
<evidence type="ECO:0000256" key="1">
    <source>
        <dbReference type="ARBA" id="ARBA00022649"/>
    </source>
</evidence>
<dbReference type="EMBL" id="FOSP01000027">
    <property type="protein sequence ID" value="SFL03708.1"/>
    <property type="molecule type" value="Genomic_DNA"/>
</dbReference>
<keyword evidence="6" id="KW-1185">Reference proteome</keyword>
<dbReference type="AlphaFoldDB" id="A0A1I4ED50"/>
<keyword evidence="2" id="KW-0540">Nuclease</keyword>
<name>A0A1I4ED50_9PROT</name>
<evidence type="ECO:0000256" key="3">
    <source>
        <dbReference type="ARBA" id="ARBA00022801"/>
    </source>
</evidence>
<dbReference type="InterPro" id="IPR037038">
    <property type="entry name" value="HepT-like_sf"/>
</dbReference>
<dbReference type="Pfam" id="PF01934">
    <property type="entry name" value="HepT-like"/>
    <property type="match status" value="1"/>
</dbReference>
<evidence type="ECO:0000256" key="4">
    <source>
        <dbReference type="ARBA" id="ARBA00024207"/>
    </source>
</evidence>
<evidence type="ECO:0000313" key="6">
    <source>
        <dbReference type="Proteomes" id="UP000199533"/>
    </source>
</evidence>
<organism evidence="5 6">
    <name type="scientific">Nitrosomonas aestuarii</name>
    <dbReference type="NCBI Taxonomy" id="52441"/>
    <lineage>
        <taxon>Bacteria</taxon>
        <taxon>Pseudomonadati</taxon>
        <taxon>Pseudomonadota</taxon>
        <taxon>Betaproteobacteria</taxon>
        <taxon>Nitrosomonadales</taxon>
        <taxon>Nitrosomonadaceae</taxon>
        <taxon>Nitrosomonas</taxon>
    </lineage>
</organism>
<comment type="similarity">
    <text evidence="4">Belongs to the HepT RNase toxin family.</text>
</comment>
<dbReference type="GO" id="GO:0004540">
    <property type="term" value="F:RNA nuclease activity"/>
    <property type="evidence" value="ECO:0007669"/>
    <property type="project" value="InterPro"/>
</dbReference>
<sequence length="103" mass="11440">MFRILCQPALQDILVLNITRAVQLSVDIGSHVISDTEQSAPQTMGNVFVVLEEIGAISSQIYDPMKKAVGFRNIAVHQYEANDWNIIYAVCEQSVTGFGHFAR</sequence>